<dbReference type="Proteomes" id="UP001189915">
    <property type="component" value="Unassembled WGS sequence"/>
</dbReference>
<reference evidence="3 4" key="1">
    <citation type="submission" date="2023-07" db="EMBL/GenBank/DDBJ databases">
        <authorList>
            <person name="Peeters C."/>
        </authorList>
    </citation>
    <scope>NUCLEOTIDE SEQUENCE [LARGE SCALE GENOMIC DNA]</scope>
    <source>
        <strain evidence="3 4">LMG 18091</strain>
    </source>
</reference>
<dbReference type="InterPro" id="IPR006171">
    <property type="entry name" value="TOPRIM_dom"/>
</dbReference>
<gene>
    <name evidence="3" type="ORF">LMG18091_00928</name>
</gene>
<proteinExistence type="predicted"/>
<dbReference type="InterPro" id="IPR055570">
    <property type="entry name" value="DUF7146"/>
</dbReference>
<dbReference type="AlphaFoldDB" id="A0AAD2ASW5"/>
<dbReference type="RefSeq" id="WP_316868744.1">
    <property type="nucleotide sequence ID" value="NZ_CATWAF010000001.1"/>
</dbReference>
<protein>
    <recommendedName>
        <fullName evidence="5">Toprim domain-containing protein</fullName>
    </recommendedName>
</protein>
<dbReference type="Gene3D" id="3.40.1360.10">
    <property type="match status" value="1"/>
</dbReference>
<sequence length="275" mass="29608">MITWTDYFVGSHRITCPVCGRGDRDKTVGLTIDVGGAGVAHCFRCAFVDTFHPTRGARLQTAAHPRIKSVTTQKHEALSVYGRQLWNACTPLAGVALAYLESRVCRVPPADCDLRYHPSLKHPTGYVGPALVGLISDAVTAQPLSLHRTWILADGRKADIDPPRLLLGGHRKQGGVIRLWPDEAVTTGLGIAEGIETALSLAWAYAPVWACIDAGNMAAFPVLRGIEALTIGADNDAAGTTAAQQCAQRWADANAEAYITRQTQNDLNDFLREAV</sequence>
<organism evidence="3 4">
    <name type="scientific">Ralstonia wenshanensis</name>
    <dbReference type="NCBI Taxonomy" id="2842456"/>
    <lineage>
        <taxon>Bacteria</taxon>
        <taxon>Pseudomonadati</taxon>
        <taxon>Pseudomonadota</taxon>
        <taxon>Betaproteobacteria</taxon>
        <taxon>Burkholderiales</taxon>
        <taxon>Burkholderiaceae</taxon>
        <taxon>Ralstonia</taxon>
    </lineage>
</organism>
<accession>A0AAD2ASW5</accession>
<name>A0AAD2ASW5_9RALS</name>
<feature type="domain" description="DUF7146" evidence="2">
    <location>
        <begin position="82"/>
        <end position="176"/>
    </location>
</feature>
<evidence type="ECO:0000313" key="3">
    <source>
        <dbReference type="EMBL" id="CAJ0688366.1"/>
    </source>
</evidence>
<evidence type="ECO:0000313" key="4">
    <source>
        <dbReference type="Proteomes" id="UP001189915"/>
    </source>
</evidence>
<dbReference type="Pfam" id="PF13362">
    <property type="entry name" value="Toprim_3"/>
    <property type="match status" value="1"/>
</dbReference>
<comment type="caution">
    <text evidence="3">The sequence shown here is derived from an EMBL/GenBank/DDBJ whole genome shotgun (WGS) entry which is preliminary data.</text>
</comment>
<evidence type="ECO:0000259" key="1">
    <source>
        <dbReference type="Pfam" id="PF13362"/>
    </source>
</evidence>
<dbReference type="EMBL" id="CATWAF010000001">
    <property type="protein sequence ID" value="CAJ0688366.1"/>
    <property type="molecule type" value="Genomic_DNA"/>
</dbReference>
<keyword evidence="4" id="KW-1185">Reference proteome</keyword>
<feature type="domain" description="Toprim" evidence="1">
    <location>
        <begin position="189"/>
        <end position="273"/>
    </location>
</feature>
<evidence type="ECO:0008006" key="5">
    <source>
        <dbReference type="Google" id="ProtNLM"/>
    </source>
</evidence>
<dbReference type="Pfam" id="PF23639">
    <property type="entry name" value="DUF7146"/>
    <property type="match status" value="1"/>
</dbReference>
<evidence type="ECO:0000259" key="2">
    <source>
        <dbReference type="Pfam" id="PF23639"/>
    </source>
</evidence>